<evidence type="ECO:0000256" key="1">
    <source>
        <dbReference type="SAM" id="MobiDB-lite"/>
    </source>
</evidence>
<reference evidence="2 3" key="1">
    <citation type="journal article" date="2016" name="Mol. Biol. Evol.">
        <title>Comparative Genomics of Early-Diverging Mushroom-Forming Fungi Provides Insights into the Origins of Lignocellulose Decay Capabilities.</title>
        <authorList>
            <person name="Nagy L.G."/>
            <person name="Riley R."/>
            <person name="Tritt A."/>
            <person name="Adam C."/>
            <person name="Daum C."/>
            <person name="Floudas D."/>
            <person name="Sun H."/>
            <person name="Yadav J.S."/>
            <person name="Pangilinan J."/>
            <person name="Larsson K.H."/>
            <person name="Matsuura K."/>
            <person name="Barry K."/>
            <person name="Labutti K."/>
            <person name="Kuo R."/>
            <person name="Ohm R.A."/>
            <person name="Bhattacharya S.S."/>
            <person name="Shirouzu T."/>
            <person name="Yoshinaga Y."/>
            <person name="Martin F.M."/>
            <person name="Grigoriev I.V."/>
            <person name="Hibbett D.S."/>
        </authorList>
    </citation>
    <scope>NUCLEOTIDE SEQUENCE [LARGE SCALE GENOMIC DNA]</scope>
    <source>
        <strain evidence="2 3">HHB12029</strain>
    </source>
</reference>
<name>A0A165LPG1_EXIGL</name>
<organism evidence="2 3">
    <name type="scientific">Exidia glandulosa HHB12029</name>
    <dbReference type="NCBI Taxonomy" id="1314781"/>
    <lineage>
        <taxon>Eukaryota</taxon>
        <taxon>Fungi</taxon>
        <taxon>Dikarya</taxon>
        <taxon>Basidiomycota</taxon>
        <taxon>Agaricomycotina</taxon>
        <taxon>Agaricomycetes</taxon>
        <taxon>Auriculariales</taxon>
        <taxon>Exidiaceae</taxon>
        <taxon>Exidia</taxon>
    </lineage>
</organism>
<dbReference type="InParanoid" id="A0A165LPG1"/>
<protein>
    <submittedName>
        <fullName evidence="2">Uncharacterized protein</fullName>
    </submittedName>
</protein>
<proteinExistence type="predicted"/>
<evidence type="ECO:0000313" key="3">
    <source>
        <dbReference type="Proteomes" id="UP000077266"/>
    </source>
</evidence>
<dbReference type="AlphaFoldDB" id="A0A165LPG1"/>
<accession>A0A165LPG1</accession>
<evidence type="ECO:0000313" key="2">
    <source>
        <dbReference type="EMBL" id="KZV98136.1"/>
    </source>
</evidence>
<feature type="compositionally biased region" description="Polar residues" evidence="1">
    <location>
        <begin position="67"/>
        <end position="80"/>
    </location>
</feature>
<keyword evidence="3" id="KW-1185">Reference proteome</keyword>
<dbReference type="Proteomes" id="UP000077266">
    <property type="component" value="Unassembled WGS sequence"/>
</dbReference>
<feature type="region of interest" description="Disordered" evidence="1">
    <location>
        <begin position="1"/>
        <end position="48"/>
    </location>
</feature>
<sequence>MVGNGGRGREENRARTLYSWRASTYSTGNEKRRRNAAGSRLGSYTQNRLQPAPASAIIRPLASTPLSTTSAVRHTSSTAVSPRRSGCAPQTTTTTTGHAENFFCSSVAIQLGTSCHHHN</sequence>
<dbReference type="EMBL" id="KV425922">
    <property type="protein sequence ID" value="KZV98136.1"/>
    <property type="molecule type" value="Genomic_DNA"/>
</dbReference>
<gene>
    <name evidence="2" type="ORF">EXIGLDRAFT_328166</name>
</gene>
<feature type="region of interest" description="Disordered" evidence="1">
    <location>
        <begin position="67"/>
        <end position="95"/>
    </location>
</feature>